<dbReference type="NCBIfam" id="NF005876">
    <property type="entry name" value="PRK07823.1"/>
    <property type="match status" value="1"/>
</dbReference>
<evidence type="ECO:0000256" key="3">
    <source>
        <dbReference type="HAMAP-Rule" id="MF_01963"/>
    </source>
</evidence>
<dbReference type="Gene3D" id="3.40.50.1580">
    <property type="entry name" value="Nucleoside phosphorylase domain"/>
    <property type="match status" value="1"/>
</dbReference>
<reference evidence="5" key="1">
    <citation type="journal article" date="2023" name="Int. J. Syst. Evol. Microbiol.">
        <title>Streptomyces meridianus sp. nov. isolated from brackish water of the Tagus estuary in Alcochete, Portugal.</title>
        <authorList>
            <person name="Santos J.D.N."/>
            <person name="Klimek D."/>
            <person name="Calusinska M."/>
            <person name="Lobo Da Cunha A."/>
            <person name="Catita J."/>
            <person name="Goncalves H."/>
            <person name="Gonzalez I."/>
            <person name="Reyes F."/>
            <person name="Lage O.M."/>
        </authorList>
    </citation>
    <scope>NUCLEOTIDE SEQUENCE</scope>
    <source>
        <strain evidence="5">MTZ3.1</strain>
    </source>
</reference>
<dbReference type="InterPro" id="IPR035994">
    <property type="entry name" value="Nucleoside_phosphorylase_sf"/>
</dbReference>
<comment type="miscellaneous">
    <text evidence="3">Although this enzyme belongs to the family of MTA phosphorylases based on sequence homology, it lacks several conserved amino acids in the substrate binding pocket that confer specificity towards MTA.</text>
</comment>
<dbReference type="NCBIfam" id="TIGR01694">
    <property type="entry name" value="MTAP"/>
    <property type="match status" value="1"/>
</dbReference>
<comment type="catalytic activity">
    <reaction evidence="3">
        <text>a purine D-ribonucleoside + phosphate = a purine nucleobase + alpha-D-ribose 1-phosphate</text>
        <dbReference type="Rhea" id="RHEA:19805"/>
        <dbReference type="ChEBI" id="CHEBI:26386"/>
        <dbReference type="ChEBI" id="CHEBI:43474"/>
        <dbReference type="ChEBI" id="CHEBI:57720"/>
        <dbReference type="ChEBI" id="CHEBI:142355"/>
        <dbReference type="EC" id="2.4.2.1"/>
    </reaction>
</comment>
<dbReference type="Pfam" id="PF01048">
    <property type="entry name" value="PNP_UDP_1"/>
    <property type="match status" value="1"/>
</dbReference>
<sequence length="263" mass="28408">MTSQSAEIAVIGGSGLYALLDKAEEIHPDTPYGKPSDPLTIGSICNRRVAFLPRHGRKHQFAPHCVNYRANLWAIKELGISQVVGIGAVGSLTADIPPGSLVVPDQLVDRTNGRDQTYFEGPNVAHAPFADPYCSDSRHTALEAAERCDWRAVDGGTQVVIQGPRFSTRAESRWYADQGWSIVGMTAHPEVVLARELGLCYIPLCLVTDLDAGVEAGEGVTQEEVMDAFARNLKRLTGVLHELIGLLPPQPNCTCSDLRPAAL</sequence>
<evidence type="ECO:0000256" key="1">
    <source>
        <dbReference type="ARBA" id="ARBA00022676"/>
    </source>
</evidence>
<dbReference type="PANTHER" id="PTHR42679">
    <property type="entry name" value="S-METHYL-5'-THIOADENOSINE PHOSPHORYLASE"/>
    <property type="match status" value="1"/>
</dbReference>
<evidence type="ECO:0000313" key="6">
    <source>
        <dbReference type="Proteomes" id="UP001167160"/>
    </source>
</evidence>
<feature type="domain" description="Nucleoside phosphorylase" evidence="4">
    <location>
        <begin position="7"/>
        <end position="244"/>
    </location>
</feature>
<proteinExistence type="inferred from homology"/>
<dbReference type="InterPro" id="IPR000845">
    <property type="entry name" value="Nucleoside_phosphorylase_d"/>
</dbReference>
<feature type="binding site" evidence="3">
    <location>
        <position position="186"/>
    </location>
    <ligand>
        <name>phosphate</name>
        <dbReference type="ChEBI" id="CHEBI:43474"/>
    </ligand>
</feature>
<dbReference type="EMBL" id="JAMQGM010000044">
    <property type="protein sequence ID" value="MCM2579599.1"/>
    <property type="molecule type" value="Genomic_DNA"/>
</dbReference>
<comment type="function">
    <text evidence="3">Purine nucleoside phosphorylase involved in purine salvage.</text>
</comment>
<feature type="binding site" evidence="3">
    <location>
        <begin position="54"/>
        <end position="55"/>
    </location>
    <ligand>
        <name>phosphate</name>
        <dbReference type="ChEBI" id="CHEBI:43474"/>
    </ligand>
</feature>
<feature type="binding site" evidence="3">
    <location>
        <begin position="209"/>
        <end position="211"/>
    </location>
    <ligand>
        <name>substrate</name>
    </ligand>
</feature>
<keyword evidence="2 3" id="KW-0808">Transferase</keyword>
<comment type="subunit">
    <text evidence="3">Homohexamer. Dimer of a homotrimer.</text>
</comment>
<feature type="binding site" evidence="3">
    <location>
        <position position="185"/>
    </location>
    <ligand>
        <name>substrate</name>
    </ligand>
</feature>
<comment type="caution">
    <text evidence="3">Lacks conserved residue(s) required for the propagation of feature annotation.</text>
</comment>
<dbReference type="RefSeq" id="WP_251417589.1">
    <property type="nucleotide sequence ID" value="NZ_JAMQGM010000044.1"/>
</dbReference>
<dbReference type="Proteomes" id="UP001167160">
    <property type="component" value="Unassembled WGS sequence"/>
</dbReference>
<name>A0ABT0XB19_9ACTN</name>
<dbReference type="InterPro" id="IPR010044">
    <property type="entry name" value="MTAP"/>
</dbReference>
<dbReference type="SUPFAM" id="SSF53167">
    <property type="entry name" value="Purine and uridine phosphorylases"/>
    <property type="match status" value="1"/>
</dbReference>
<feature type="site" description="Important for substrate specificity" evidence="3">
    <location>
        <position position="167"/>
    </location>
</feature>
<comment type="pathway">
    <text evidence="3">Purine metabolism; purine nucleoside salvage.</text>
</comment>
<comment type="caution">
    <text evidence="5">The sequence shown here is derived from an EMBL/GenBank/DDBJ whole genome shotgun (WGS) entry which is preliminary data.</text>
</comment>
<accession>A0ABT0XB19</accession>
<protein>
    <recommendedName>
        <fullName evidence="3">Purine nucleoside phosphorylase</fullName>
        <shortName evidence="3">PNP</shortName>
        <ecNumber evidence="3">2.4.2.1</ecNumber>
    </recommendedName>
</protein>
<dbReference type="EC" id="2.4.2.1" evidence="3"/>
<feature type="site" description="Important for substrate specificity" evidence="3">
    <location>
        <position position="222"/>
    </location>
</feature>
<dbReference type="HAMAP" id="MF_01963">
    <property type="entry name" value="MTAP"/>
    <property type="match status" value="1"/>
</dbReference>
<gene>
    <name evidence="5" type="ORF">M1E25_19970</name>
</gene>
<feature type="binding site" evidence="3">
    <location>
        <position position="14"/>
    </location>
    <ligand>
        <name>phosphate</name>
        <dbReference type="ChEBI" id="CHEBI:43474"/>
    </ligand>
</feature>
<dbReference type="GO" id="GO:0017061">
    <property type="term" value="F:S-methyl-5-thioadenosine phosphorylase activity"/>
    <property type="evidence" value="ECO:0007669"/>
    <property type="project" value="UniProtKB-EC"/>
</dbReference>
<evidence type="ECO:0000313" key="5">
    <source>
        <dbReference type="EMBL" id="MCM2579599.1"/>
    </source>
</evidence>
<dbReference type="CDD" id="cd09010">
    <property type="entry name" value="MTAP_SsMTAPII_like_MTIP"/>
    <property type="match status" value="1"/>
</dbReference>
<organism evidence="5 6">
    <name type="scientific">Streptomyces meridianus</name>
    <dbReference type="NCBI Taxonomy" id="2938945"/>
    <lineage>
        <taxon>Bacteria</taxon>
        <taxon>Bacillati</taxon>
        <taxon>Actinomycetota</taxon>
        <taxon>Actinomycetes</taxon>
        <taxon>Kitasatosporales</taxon>
        <taxon>Streptomycetaceae</taxon>
        <taxon>Streptomyces</taxon>
    </lineage>
</organism>
<evidence type="ECO:0000259" key="4">
    <source>
        <dbReference type="Pfam" id="PF01048"/>
    </source>
</evidence>
<evidence type="ECO:0000256" key="2">
    <source>
        <dbReference type="ARBA" id="ARBA00022679"/>
    </source>
</evidence>
<dbReference type="NCBIfam" id="NF006599">
    <property type="entry name" value="PRK09136.1"/>
    <property type="match status" value="1"/>
</dbReference>
<keyword evidence="6" id="KW-1185">Reference proteome</keyword>
<dbReference type="PANTHER" id="PTHR42679:SF2">
    <property type="entry name" value="S-METHYL-5'-THIOADENOSINE PHOSPHORYLASE"/>
    <property type="match status" value="1"/>
</dbReference>
<comment type="similarity">
    <text evidence="3">Belongs to the PNP/MTAP phosphorylase family. MTAP subfamily.</text>
</comment>
<keyword evidence="3" id="KW-0660">Purine salvage</keyword>
<keyword evidence="1 3" id="KW-0328">Glycosyltransferase</keyword>